<dbReference type="PANTHER" id="PTHR10953">
    <property type="entry name" value="UBIQUITIN-ACTIVATING ENZYME E1"/>
    <property type="match status" value="1"/>
</dbReference>
<sequence length="228" mass="25391">MIFDRQIAFWGEERQSLLTNASIFVAGVGGLGCLLSEILVRSGVGRLYLCDRGEVDETDLNRQLFYTQHDIGKKKLDVAVDWLSSIHKYTDVVPVTGDIMEEDFSLPEDINGVADCLDNFESRFCLWTQLNEGMFYVHAGVEQFFGQVITLIKGDSAGLKEILANYEDSKRTIPISANSASTVSSLAATEVLNNIFGDPKLLNKLLIIDLSNFTFSKVEIRVNQPDEP</sequence>
<accession>A0A445MRE3</accession>
<evidence type="ECO:0000313" key="2">
    <source>
        <dbReference type="EMBL" id="SPD72054.1"/>
    </source>
</evidence>
<dbReference type="GO" id="GO:0016779">
    <property type="term" value="F:nucleotidyltransferase activity"/>
    <property type="evidence" value="ECO:0007669"/>
    <property type="project" value="TreeGrafter"/>
</dbReference>
<dbReference type="AlphaFoldDB" id="A0A445MRE3"/>
<dbReference type="PROSITE" id="PS51257">
    <property type="entry name" value="PROKAR_LIPOPROTEIN"/>
    <property type="match status" value="1"/>
</dbReference>
<feature type="domain" description="THIF-type NAD/FAD binding fold" evidence="1">
    <location>
        <begin position="3"/>
        <end position="226"/>
    </location>
</feature>
<dbReference type="GO" id="GO:0005829">
    <property type="term" value="C:cytosol"/>
    <property type="evidence" value="ECO:0007669"/>
    <property type="project" value="TreeGrafter"/>
</dbReference>
<dbReference type="Gene3D" id="3.40.50.720">
    <property type="entry name" value="NAD(P)-binding Rossmann-like Domain"/>
    <property type="match status" value="1"/>
</dbReference>
<name>A0A445MRE3_9BACT</name>
<dbReference type="PANTHER" id="PTHR10953:SF102">
    <property type="entry name" value="ADENYLYLTRANSFERASE AND SULFURTRANSFERASE MOCS3"/>
    <property type="match status" value="1"/>
</dbReference>
<dbReference type="InterPro" id="IPR045886">
    <property type="entry name" value="ThiF/MoeB/HesA"/>
</dbReference>
<gene>
    <name evidence="2" type="ORF">PITCH_A1150089</name>
</gene>
<dbReference type="GO" id="GO:0008146">
    <property type="term" value="F:sulfotransferase activity"/>
    <property type="evidence" value="ECO:0007669"/>
    <property type="project" value="TreeGrafter"/>
</dbReference>
<organism evidence="2">
    <name type="scientific">uncultured Desulfobacterium sp</name>
    <dbReference type="NCBI Taxonomy" id="201089"/>
    <lineage>
        <taxon>Bacteria</taxon>
        <taxon>Pseudomonadati</taxon>
        <taxon>Thermodesulfobacteriota</taxon>
        <taxon>Desulfobacteria</taxon>
        <taxon>Desulfobacterales</taxon>
        <taxon>Desulfobacteriaceae</taxon>
        <taxon>Desulfobacterium</taxon>
        <taxon>environmental samples</taxon>
    </lineage>
</organism>
<protein>
    <submittedName>
        <fullName evidence="2">Putative ThiF family protein</fullName>
    </submittedName>
</protein>
<dbReference type="InterPro" id="IPR035985">
    <property type="entry name" value="Ubiquitin-activating_enz"/>
</dbReference>
<dbReference type="EMBL" id="OJIN01000019">
    <property type="protein sequence ID" value="SPD72054.1"/>
    <property type="molecule type" value="Genomic_DNA"/>
</dbReference>
<dbReference type="InterPro" id="IPR000594">
    <property type="entry name" value="ThiF_NAD_FAD-bd"/>
</dbReference>
<dbReference type="GO" id="GO:0004792">
    <property type="term" value="F:thiosulfate-cyanide sulfurtransferase activity"/>
    <property type="evidence" value="ECO:0007669"/>
    <property type="project" value="TreeGrafter"/>
</dbReference>
<reference evidence="2" key="1">
    <citation type="submission" date="2018-01" db="EMBL/GenBank/DDBJ databases">
        <authorList>
            <person name="Regsiter A."/>
            <person name="William W."/>
        </authorList>
    </citation>
    <scope>NUCLEOTIDE SEQUENCE</scope>
    <source>
        <strain evidence="2">TRIP AH-1</strain>
    </source>
</reference>
<evidence type="ECO:0000259" key="1">
    <source>
        <dbReference type="Pfam" id="PF00899"/>
    </source>
</evidence>
<dbReference type="GO" id="GO:0008641">
    <property type="term" value="F:ubiquitin-like modifier activating enzyme activity"/>
    <property type="evidence" value="ECO:0007669"/>
    <property type="project" value="InterPro"/>
</dbReference>
<proteinExistence type="predicted"/>
<dbReference type="SUPFAM" id="SSF69572">
    <property type="entry name" value="Activating enzymes of the ubiquitin-like proteins"/>
    <property type="match status" value="1"/>
</dbReference>
<dbReference type="Pfam" id="PF00899">
    <property type="entry name" value="ThiF"/>
    <property type="match status" value="1"/>
</dbReference>